<reference evidence="1" key="1">
    <citation type="submission" date="2022-10" db="EMBL/GenBank/DDBJ databases">
        <authorList>
            <person name="Hyden B.L."/>
            <person name="Feng K."/>
            <person name="Yates T."/>
            <person name="Jawdy S."/>
            <person name="Smart L.B."/>
            <person name="Muchero W."/>
        </authorList>
    </citation>
    <scope>NUCLEOTIDE SEQUENCE</scope>
    <source>
        <tissue evidence="1">Shoot tip</tissue>
    </source>
</reference>
<dbReference type="Proteomes" id="UP001141253">
    <property type="component" value="Chromosome 2"/>
</dbReference>
<name>A0ABQ9C206_9ROSI</name>
<dbReference type="EMBL" id="JAPFFI010000006">
    <property type="protein sequence ID" value="KAJ6392234.1"/>
    <property type="molecule type" value="Genomic_DNA"/>
</dbReference>
<accession>A0ABQ9C206</accession>
<evidence type="ECO:0008006" key="3">
    <source>
        <dbReference type="Google" id="ProtNLM"/>
    </source>
</evidence>
<proteinExistence type="predicted"/>
<reference evidence="1" key="2">
    <citation type="journal article" date="2023" name="Int. J. Mol. Sci.">
        <title>De Novo Assembly and Annotation of 11 Diverse Shrub Willow (Salix) Genomes Reveals Novel Gene Organization in Sex-Linked Regions.</title>
        <authorList>
            <person name="Hyden B."/>
            <person name="Feng K."/>
            <person name="Yates T.B."/>
            <person name="Jawdy S."/>
            <person name="Cereghino C."/>
            <person name="Smart L.B."/>
            <person name="Muchero W."/>
        </authorList>
    </citation>
    <scope>NUCLEOTIDE SEQUENCE</scope>
    <source>
        <tissue evidence="1">Shoot tip</tissue>
    </source>
</reference>
<organism evidence="1 2">
    <name type="scientific">Salix suchowensis</name>
    <dbReference type="NCBI Taxonomy" id="1278906"/>
    <lineage>
        <taxon>Eukaryota</taxon>
        <taxon>Viridiplantae</taxon>
        <taxon>Streptophyta</taxon>
        <taxon>Embryophyta</taxon>
        <taxon>Tracheophyta</taxon>
        <taxon>Spermatophyta</taxon>
        <taxon>Magnoliopsida</taxon>
        <taxon>eudicotyledons</taxon>
        <taxon>Gunneridae</taxon>
        <taxon>Pentapetalae</taxon>
        <taxon>rosids</taxon>
        <taxon>fabids</taxon>
        <taxon>Malpighiales</taxon>
        <taxon>Salicaceae</taxon>
        <taxon>Saliceae</taxon>
        <taxon>Salix</taxon>
    </lineage>
</organism>
<comment type="caution">
    <text evidence="1">The sequence shown here is derived from an EMBL/GenBank/DDBJ whole genome shotgun (WGS) entry which is preliminary data.</text>
</comment>
<gene>
    <name evidence="1" type="ORF">OIU77_026065</name>
</gene>
<protein>
    <recommendedName>
        <fullName evidence="3">Ribosomal protein S12</fullName>
    </recommendedName>
</protein>
<evidence type="ECO:0000313" key="1">
    <source>
        <dbReference type="EMBL" id="KAJ6392234.1"/>
    </source>
</evidence>
<keyword evidence="2" id="KW-1185">Reference proteome</keyword>
<evidence type="ECO:0000313" key="2">
    <source>
        <dbReference type="Proteomes" id="UP001141253"/>
    </source>
</evidence>
<sequence>MPRGLRSCLRISSWLEGSGVKGLKWWLVNIVKVSCF</sequence>